<dbReference type="EMBL" id="JAQSIP010000004">
    <property type="protein sequence ID" value="MDD0838906.1"/>
    <property type="molecule type" value="Genomic_DNA"/>
</dbReference>
<evidence type="ECO:0000256" key="2">
    <source>
        <dbReference type="ARBA" id="ARBA00007131"/>
    </source>
</evidence>
<dbReference type="InterPro" id="IPR005474">
    <property type="entry name" value="Transketolase_N"/>
</dbReference>
<dbReference type="Pfam" id="PF00456">
    <property type="entry name" value="Transketolase_N"/>
    <property type="match status" value="1"/>
</dbReference>
<evidence type="ECO:0000313" key="6">
    <source>
        <dbReference type="EMBL" id="MDD0838906.1"/>
    </source>
</evidence>
<dbReference type="RefSeq" id="WP_273951250.1">
    <property type="nucleotide sequence ID" value="NZ_JAQSIP010000004.1"/>
</dbReference>
<comment type="similarity">
    <text evidence="2">Belongs to the transketolase family.</text>
</comment>
<comment type="caution">
    <text evidence="6">The sequence shown here is derived from an EMBL/GenBank/DDBJ whole genome shotgun (WGS) entry which is preliminary data.</text>
</comment>
<keyword evidence="4" id="KW-0812">Transmembrane</keyword>
<dbReference type="InterPro" id="IPR029061">
    <property type="entry name" value="THDP-binding"/>
</dbReference>
<gene>
    <name evidence="6" type="ORF">PSQ40_10025</name>
</gene>
<keyword evidence="7" id="KW-1185">Reference proteome</keyword>
<dbReference type="Gene3D" id="3.40.50.970">
    <property type="match status" value="1"/>
</dbReference>
<comment type="cofactor">
    <cofactor evidence="1">
        <name>thiamine diphosphate</name>
        <dbReference type="ChEBI" id="CHEBI:58937"/>
    </cofactor>
</comment>
<dbReference type="SUPFAM" id="SSF52518">
    <property type="entry name" value="Thiamin diphosphate-binding fold (THDP-binding)"/>
    <property type="match status" value="1"/>
</dbReference>
<name>A0ABT5MXW5_9BURK</name>
<feature type="domain" description="Transketolase N-terminal" evidence="5">
    <location>
        <begin position="35"/>
        <end position="280"/>
    </location>
</feature>
<protein>
    <submittedName>
        <fullName evidence="6">Transketolase</fullName>
    </submittedName>
</protein>
<evidence type="ECO:0000256" key="1">
    <source>
        <dbReference type="ARBA" id="ARBA00001964"/>
    </source>
</evidence>
<reference evidence="6 7" key="1">
    <citation type="submission" date="2023-02" db="EMBL/GenBank/DDBJ databases">
        <title>Bacterial whole genomic sequence of Curvibacter sp. HBC61.</title>
        <authorList>
            <person name="Le V."/>
            <person name="Ko S.-R."/>
            <person name="Ahn C.-Y."/>
            <person name="Oh H.-M."/>
        </authorList>
    </citation>
    <scope>NUCLEOTIDE SEQUENCE [LARGE SCALE GENOMIC DNA]</scope>
    <source>
        <strain evidence="6 7">HBC61</strain>
    </source>
</reference>
<dbReference type="Proteomes" id="UP001528673">
    <property type="component" value="Unassembled WGS sequence"/>
</dbReference>
<dbReference type="CDD" id="cd02012">
    <property type="entry name" value="TPP_TK"/>
    <property type="match status" value="1"/>
</dbReference>
<keyword evidence="4" id="KW-1133">Transmembrane helix</keyword>
<organism evidence="6 7">
    <name type="scientific">Curvibacter cyanobacteriorum</name>
    <dbReference type="NCBI Taxonomy" id="3026422"/>
    <lineage>
        <taxon>Bacteria</taxon>
        <taxon>Pseudomonadati</taxon>
        <taxon>Pseudomonadota</taxon>
        <taxon>Betaproteobacteria</taxon>
        <taxon>Burkholderiales</taxon>
        <taxon>Comamonadaceae</taxon>
        <taxon>Curvibacter</taxon>
    </lineage>
</organism>
<evidence type="ECO:0000259" key="5">
    <source>
        <dbReference type="Pfam" id="PF00456"/>
    </source>
</evidence>
<keyword evidence="4" id="KW-0472">Membrane</keyword>
<sequence length="284" mass="30777">MTAVTMPCGDARADRRFEPARMRRTVLQMAYAGAAVHIGCAFSITELLSVLYRNHLRYPGNDPRAEGRDYLVLSKGHGVMAQYACMHELGWLQDSHILGYFADGSELKGLSDSRVAGLEVTSGSLGHGFSVGIGIAMGLQRQRTDQKVYAIVGDGELNEGPIWEGALVAAHHRIDNLMLIVDKNGFQAMGSTDDVLALGDLSAKFVSFGFETLEVDGHDEVAIDAAIRQLWELSPGKPKALIARTVKGKGVPFMESDNRWHYTRLDAKTLADAVDALGLTGESS</sequence>
<proteinExistence type="inferred from homology"/>
<accession>A0ABT5MXW5</accession>
<dbReference type="PANTHER" id="PTHR47514">
    <property type="entry name" value="TRANSKETOLASE N-TERMINAL SECTION-RELATED"/>
    <property type="match status" value="1"/>
</dbReference>
<feature type="transmembrane region" description="Helical" evidence="4">
    <location>
        <begin position="30"/>
        <end position="52"/>
    </location>
</feature>
<evidence type="ECO:0000256" key="3">
    <source>
        <dbReference type="ARBA" id="ARBA00023052"/>
    </source>
</evidence>
<evidence type="ECO:0000313" key="7">
    <source>
        <dbReference type="Proteomes" id="UP001528673"/>
    </source>
</evidence>
<dbReference type="PANTHER" id="PTHR47514:SF1">
    <property type="entry name" value="TRANSKETOLASE N-TERMINAL SECTION-RELATED"/>
    <property type="match status" value="1"/>
</dbReference>
<keyword evidence="3" id="KW-0786">Thiamine pyrophosphate</keyword>
<evidence type="ECO:0000256" key="4">
    <source>
        <dbReference type="SAM" id="Phobius"/>
    </source>
</evidence>